<name>A0A3L9MAL2_9FLAO</name>
<feature type="domain" description="Methylamine utilisation protein MauE" evidence="6">
    <location>
        <begin position="1"/>
        <end position="136"/>
    </location>
</feature>
<feature type="transmembrane region" description="Helical" evidence="5">
    <location>
        <begin position="7"/>
        <end position="25"/>
    </location>
</feature>
<dbReference type="OrthoDB" id="648842at2"/>
<dbReference type="RefSeq" id="WP_121935335.1">
    <property type="nucleotide sequence ID" value="NZ_RDOJ01000017.1"/>
</dbReference>
<feature type="transmembrane region" description="Helical" evidence="5">
    <location>
        <begin position="78"/>
        <end position="100"/>
    </location>
</feature>
<gene>
    <name evidence="7" type="ORF">EAH69_11400</name>
</gene>
<proteinExistence type="predicted"/>
<dbReference type="InterPro" id="IPR009908">
    <property type="entry name" value="Methylamine_util_MauE"/>
</dbReference>
<keyword evidence="4 5" id="KW-0472">Membrane</keyword>
<evidence type="ECO:0000313" key="8">
    <source>
        <dbReference type="Proteomes" id="UP000275348"/>
    </source>
</evidence>
<protein>
    <submittedName>
        <fullName evidence="7">DoxX family membrane protein</fullName>
    </submittedName>
</protein>
<evidence type="ECO:0000256" key="1">
    <source>
        <dbReference type="ARBA" id="ARBA00004141"/>
    </source>
</evidence>
<comment type="caution">
    <text evidence="7">The sequence shown here is derived from an EMBL/GenBank/DDBJ whole genome shotgun (WGS) entry which is preliminary data.</text>
</comment>
<feature type="transmembrane region" description="Helical" evidence="5">
    <location>
        <begin position="149"/>
        <end position="169"/>
    </location>
</feature>
<evidence type="ECO:0000256" key="5">
    <source>
        <dbReference type="SAM" id="Phobius"/>
    </source>
</evidence>
<evidence type="ECO:0000256" key="3">
    <source>
        <dbReference type="ARBA" id="ARBA00022989"/>
    </source>
</evidence>
<feature type="transmembrane region" description="Helical" evidence="5">
    <location>
        <begin position="45"/>
        <end position="71"/>
    </location>
</feature>
<organism evidence="7 8">
    <name type="scientific">Faecalibacter macacae</name>
    <dbReference type="NCBI Taxonomy" id="1859289"/>
    <lineage>
        <taxon>Bacteria</taxon>
        <taxon>Pseudomonadati</taxon>
        <taxon>Bacteroidota</taxon>
        <taxon>Flavobacteriia</taxon>
        <taxon>Flavobacteriales</taxon>
        <taxon>Weeksellaceae</taxon>
        <taxon>Faecalibacter</taxon>
    </lineage>
</organism>
<dbReference type="GO" id="GO:0030416">
    <property type="term" value="P:methylamine metabolic process"/>
    <property type="evidence" value="ECO:0007669"/>
    <property type="project" value="InterPro"/>
</dbReference>
<dbReference type="AlphaFoldDB" id="A0A3L9MAL2"/>
<feature type="transmembrane region" description="Helical" evidence="5">
    <location>
        <begin position="120"/>
        <end position="137"/>
    </location>
</feature>
<evidence type="ECO:0000313" key="7">
    <source>
        <dbReference type="EMBL" id="RLZ07569.1"/>
    </source>
</evidence>
<comment type="subcellular location">
    <subcellularLocation>
        <location evidence="1">Membrane</location>
        <topology evidence="1">Multi-pass membrane protein</topology>
    </subcellularLocation>
</comment>
<dbReference type="Pfam" id="PF07291">
    <property type="entry name" value="MauE"/>
    <property type="match status" value="1"/>
</dbReference>
<dbReference type="EMBL" id="RDOJ01000017">
    <property type="protein sequence ID" value="RLZ07569.1"/>
    <property type="molecule type" value="Genomic_DNA"/>
</dbReference>
<dbReference type="Proteomes" id="UP000275348">
    <property type="component" value="Unassembled WGS sequence"/>
</dbReference>
<dbReference type="GO" id="GO:0016020">
    <property type="term" value="C:membrane"/>
    <property type="evidence" value="ECO:0007669"/>
    <property type="project" value="UniProtKB-SubCell"/>
</dbReference>
<evidence type="ECO:0000256" key="2">
    <source>
        <dbReference type="ARBA" id="ARBA00022692"/>
    </source>
</evidence>
<dbReference type="NCBIfam" id="NF045576">
    <property type="entry name" value="BT_3928_fam"/>
    <property type="match status" value="1"/>
</dbReference>
<keyword evidence="2 5" id="KW-0812">Transmembrane</keyword>
<evidence type="ECO:0000259" key="6">
    <source>
        <dbReference type="Pfam" id="PF07291"/>
    </source>
</evidence>
<evidence type="ECO:0000256" key="4">
    <source>
        <dbReference type="ARBA" id="ARBA00023136"/>
    </source>
</evidence>
<keyword evidence="8" id="KW-1185">Reference proteome</keyword>
<accession>A0A3L9MAL2</accession>
<reference evidence="7 8" key="1">
    <citation type="submission" date="2018-10" db="EMBL/GenBank/DDBJ databases">
        <authorList>
            <person name="Chen X."/>
        </authorList>
    </citation>
    <scope>NUCLEOTIDE SEQUENCE [LARGE SCALE GENOMIC DNA]</scope>
    <source>
        <strain evidence="7 8">YIM 102668</strain>
    </source>
</reference>
<keyword evidence="3 5" id="KW-1133">Transmembrane helix</keyword>
<sequence length="372" mass="42242">MRYLVHLSRIIVGVLFIISGFVKVVDPIGLSFKLEEYFSPGVLNIPFLMDLSLPLATFFAVFEIFLGILLLLGVWKKFTIYSLLLTIIFFTFLTFYSAYFNKVTDCGCFGDALKLEPWTSFYKDVVLLVLILILLIGQKFIQPLFIKPLNIGLVTLGTIGSLILAYIGINHLPVIDFRAYAVGKDLVHGMKSAEELGLKPTTYKTLFTLKNKLDGSEIIVDDKKYISQKLYQDTSVWEMLVDKTRNEIDQKGYEAPIHDFYFDCNGEDKTSYYLQHPKVVLIVVPFAEKITTEQTNKINSLAKEAKSKGYEFVTVSNNPIQNLESELCFMDQTTMKTIIRSNPGIVLISNGIVKAKFHDNDFPTVQQLDQKL</sequence>